<gene>
    <name evidence="1" type="ORF">CLV67_14520</name>
</gene>
<dbReference type="EMBL" id="PVMZ01000045">
    <property type="protein sequence ID" value="PRX05540.1"/>
    <property type="molecule type" value="Genomic_DNA"/>
</dbReference>
<protein>
    <submittedName>
        <fullName evidence="1">HEXXH motif-containing protein</fullName>
    </submittedName>
</protein>
<dbReference type="OrthoDB" id="796761at2"/>
<evidence type="ECO:0000313" key="2">
    <source>
        <dbReference type="Proteomes" id="UP000239415"/>
    </source>
</evidence>
<proteinExistence type="predicted"/>
<dbReference type="AlphaFoldDB" id="A0A2T0JDC2"/>
<evidence type="ECO:0000313" key="1">
    <source>
        <dbReference type="EMBL" id="PRX05540.1"/>
    </source>
</evidence>
<sequence>MDIIRLSDDAFRRLAAGDNRPAVIGELADGQRSRRMVLLRALLDAAGDPATAGPLPSVAETWVALEKIQAAAPAALDAVLLHPQVGSWLAYTLRRHRGGASGRAPRHIDFGQLNTVALAAAALTGVPHRTVVPLRGGRVLVPRFGMATFEGCQAWDTAEAWTEDGRLRLRHGTATVDVPAEGDAPGWMALRSLTVGEDDLSLTVFVDDIDPWRDLADPVDPVRLTEDEFGTWAKLLQDAWTILVRHHRPVAEGLAAGFTSLAPLPAVTGWDTRSASTGDAFGAIMCSLPPDPVTLAVSLAHEFRHIALGGLMHLVALTEGPGEPCLYAPWRDDPRPAGGLLQGIYAFHGIAGFWRDQRRVPGNPHPRLDDFEYAYSRAQTREAIAIALADGNLTERGRHFVRLMAAAMDDWDADSLDPEAAELARLVADGHRAGWRIRHRHPDPGTVKALAAAWREQRTPPAERAPATVRPDPEMRHWSGARLGLARRRLLAPEQYAQAGRASWGVALSDADLDLFAGDAAAAAARFAAGLAADPRSEDAWTGLGLALQHAGASPAGDMLLGHPDLVMALHRELGGAADPAALAGWLAG</sequence>
<dbReference type="NCBIfam" id="TIGR04267">
    <property type="entry name" value="mod_HExxH"/>
    <property type="match status" value="1"/>
</dbReference>
<name>A0A2T0JDC2_9ACTN</name>
<dbReference type="RefSeq" id="WP_106331097.1">
    <property type="nucleotide sequence ID" value="NZ_BOMO01000163.1"/>
</dbReference>
<comment type="caution">
    <text evidence="1">The sequence shown here is derived from an EMBL/GenBank/DDBJ whole genome shotgun (WGS) entry which is preliminary data.</text>
</comment>
<reference evidence="1 2" key="1">
    <citation type="submission" date="2018-03" db="EMBL/GenBank/DDBJ databases">
        <title>Genomic Encyclopedia of Archaeal and Bacterial Type Strains, Phase II (KMG-II): from individual species to whole genera.</title>
        <authorList>
            <person name="Goeker M."/>
        </authorList>
    </citation>
    <scope>NUCLEOTIDE SEQUENCE [LARGE SCALE GENOMIC DNA]</scope>
    <source>
        <strain evidence="1 2">DSM 43146</strain>
    </source>
</reference>
<accession>A0A2T0JDC2</accession>
<dbReference type="Proteomes" id="UP000239415">
    <property type="component" value="Unassembled WGS sequence"/>
</dbReference>
<dbReference type="InterPro" id="IPR026337">
    <property type="entry name" value="AKG_HExxH"/>
</dbReference>
<organism evidence="1 2">
    <name type="scientific">Actinoplanes italicus</name>
    <dbReference type="NCBI Taxonomy" id="113567"/>
    <lineage>
        <taxon>Bacteria</taxon>
        <taxon>Bacillati</taxon>
        <taxon>Actinomycetota</taxon>
        <taxon>Actinomycetes</taxon>
        <taxon>Micromonosporales</taxon>
        <taxon>Micromonosporaceae</taxon>
        <taxon>Actinoplanes</taxon>
    </lineage>
</organism>
<keyword evidence="2" id="KW-1185">Reference proteome</keyword>